<evidence type="ECO:0000313" key="3">
    <source>
        <dbReference type="Proteomes" id="UP000305067"/>
    </source>
</evidence>
<feature type="chain" id="PRO_5023035748" evidence="1">
    <location>
        <begin position="23"/>
        <end position="144"/>
    </location>
</feature>
<dbReference type="Proteomes" id="UP000305067">
    <property type="component" value="Unassembled WGS sequence"/>
</dbReference>
<sequence length="144" mass="15057">MAPIKSFLAASLAAVLASVVLAAPAPAADVALASAELSEISASVPSVEIRSTSSLLPRGTVAQAIVTAEAHIKGKQLPGSYTSLEYHETGVPSDAPFPVLETAHVVFIRTTATPTKDFKVWVNQKSGKVVGQKQISWPCPNEYC</sequence>
<reference evidence="2 3" key="1">
    <citation type="journal article" date="2019" name="Nat. Ecol. Evol.">
        <title>Megaphylogeny resolves global patterns of mushroom evolution.</title>
        <authorList>
            <person name="Varga T."/>
            <person name="Krizsan K."/>
            <person name="Foldi C."/>
            <person name="Dima B."/>
            <person name="Sanchez-Garcia M."/>
            <person name="Sanchez-Ramirez S."/>
            <person name="Szollosi G.J."/>
            <person name="Szarkandi J.G."/>
            <person name="Papp V."/>
            <person name="Albert L."/>
            <person name="Andreopoulos W."/>
            <person name="Angelini C."/>
            <person name="Antonin V."/>
            <person name="Barry K.W."/>
            <person name="Bougher N.L."/>
            <person name="Buchanan P."/>
            <person name="Buyck B."/>
            <person name="Bense V."/>
            <person name="Catcheside P."/>
            <person name="Chovatia M."/>
            <person name="Cooper J."/>
            <person name="Damon W."/>
            <person name="Desjardin D."/>
            <person name="Finy P."/>
            <person name="Geml J."/>
            <person name="Haridas S."/>
            <person name="Hughes K."/>
            <person name="Justo A."/>
            <person name="Karasinski D."/>
            <person name="Kautmanova I."/>
            <person name="Kiss B."/>
            <person name="Kocsube S."/>
            <person name="Kotiranta H."/>
            <person name="LaButti K.M."/>
            <person name="Lechner B.E."/>
            <person name="Liimatainen K."/>
            <person name="Lipzen A."/>
            <person name="Lukacs Z."/>
            <person name="Mihaltcheva S."/>
            <person name="Morgado L.N."/>
            <person name="Niskanen T."/>
            <person name="Noordeloos M.E."/>
            <person name="Ohm R.A."/>
            <person name="Ortiz-Santana B."/>
            <person name="Ovrebo C."/>
            <person name="Racz N."/>
            <person name="Riley R."/>
            <person name="Savchenko A."/>
            <person name="Shiryaev A."/>
            <person name="Soop K."/>
            <person name="Spirin V."/>
            <person name="Szebenyi C."/>
            <person name="Tomsovsky M."/>
            <person name="Tulloss R.E."/>
            <person name="Uehling J."/>
            <person name="Grigoriev I.V."/>
            <person name="Vagvolgyi C."/>
            <person name="Papp T."/>
            <person name="Martin F.M."/>
            <person name="Miettinen O."/>
            <person name="Hibbett D.S."/>
            <person name="Nagy L.G."/>
        </authorList>
    </citation>
    <scope>NUCLEOTIDE SEQUENCE [LARGE SCALE GENOMIC DNA]</scope>
    <source>
        <strain evidence="2 3">CBS 309.79</strain>
    </source>
</reference>
<evidence type="ECO:0000256" key="1">
    <source>
        <dbReference type="SAM" id="SignalP"/>
    </source>
</evidence>
<gene>
    <name evidence="2" type="ORF">BDV98DRAFT_576521</name>
</gene>
<dbReference type="EMBL" id="ML178865">
    <property type="protein sequence ID" value="TFK96172.1"/>
    <property type="molecule type" value="Genomic_DNA"/>
</dbReference>
<organism evidence="2 3">
    <name type="scientific">Pterulicium gracile</name>
    <dbReference type="NCBI Taxonomy" id="1884261"/>
    <lineage>
        <taxon>Eukaryota</taxon>
        <taxon>Fungi</taxon>
        <taxon>Dikarya</taxon>
        <taxon>Basidiomycota</taxon>
        <taxon>Agaricomycotina</taxon>
        <taxon>Agaricomycetes</taxon>
        <taxon>Agaricomycetidae</taxon>
        <taxon>Agaricales</taxon>
        <taxon>Pleurotineae</taxon>
        <taxon>Pterulaceae</taxon>
        <taxon>Pterulicium</taxon>
    </lineage>
</organism>
<keyword evidence="1" id="KW-0732">Signal</keyword>
<evidence type="ECO:0000313" key="2">
    <source>
        <dbReference type="EMBL" id="TFK96172.1"/>
    </source>
</evidence>
<keyword evidence="3" id="KW-1185">Reference proteome</keyword>
<dbReference type="AlphaFoldDB" id="A0A5C3Q2F8"/>
<proteinExistence type="predicted"/>
<feature type="signal peptide" evidence="1">
    <location>
        <begin position="1"/>
        <end position="22"/>
    </location>
</feature>
<accession>A0A5C3Q2F8</accession>
<name>A0A5C3Q2F8_9AGAR</name>
<protein>
    <submittedName>
        <fullName evidence="2">Uncharacterized protein</fullName>
    </submittedName>
</protein>